<dbReference type="Pfam" id="PF00528">
    <property type="entry name" value="BPD_transp_1"/>
    <property type="match status" value="1"/>
</dbReference>
<feature type="transmembrane region" description="Helical" evidence="7">
    <location>
        <begin position="217"/>
        <end position="239"/>
    </location>
</feature>
<dbReference type="GO" id="GO:0055085">
    <property type="term" value="P:transmembrane transport"/>
    <property type="evidence" value="ECO:0007669"/>
    <property type="project" value="InterPro"/>
</dbReference>
<feature type="transmembrane region" description="Helical" evidence="7">
    <location>
        <begin position="44"/>
        <end position="67"/>
    </location>
</feature>
<feature type="transmembrane region" description="Helical" evidence="7">
    <location>
        <begin position="104"/>
        <end position="131"/>
    </location>
</feature>
<dbReference type="PROSITE" id="PS50928">
    <property type="entry name" value="ABC_TM1"/>
    <property type="match status" value="1"/>
</dbReference>
<proteinExistence type="inferred from homology"/>
<keyword evidence="10" id="KW-1185">Reference proteome</keyword>
<reference evidence="9 10" key="1">
    <citation type="submission" date="2018-11" db="EMBL/GenBank/DDBJ databases">
        <title>Sequencing the genomes of 1000 actinobacteria strains.</title>
        <authorList>
            <person name="Klenk H.-P."/>
        </authorList>
    </citation>
    <scope>NUCLEOTIDE SEQUENCE [LARGE SCALE GENOMIC DNA]</scope>
    <source>
        <strain evidence="9 10">DSM 11294</strain>
    </source>
</reference>
<keyword evidence="4 7" id="KW-0812">Transmembrane</keyword>
<keyword evidence="3" id="KW-1003">Cell membrane</keyword>
<feature type="domain" description="ABC transmembrane type-1" evidence="8">
    <location>
        <begin position="105"/>
        <end position="296"/>
    </location>
</feature>
<dbReference type="CDD" id="cd06261">
    <property type="entry name" value="TM_PBP2"/>
    <property type="match status" value="1"/>
</dbReference>
<gene>
    <name evidence="9" type="ORF">EDD31_2269</name>
</gene>
<name>A0A3N2BF38_9MICO</name>
<dbReference type="EMBL" id="RKHK01000001">
    <property type="protein sequence ID" value="ROR73876.1"/>
    <property type="molecule type" value="Genomic_DNA"/>
</dbReference>
<dbReference type="Gene3D" id="1.10.3720.10">
    <property type="entry name" value="MetI-like"/>
    <property type="match status" value="1"/>
</dbReference>
<keyword evidence="5 7" id="KW-1133">Transmembrane helix</keyword>
<sequence>MSAVPTGQNAAGPLPVAGPALARTSGQLPGSGAPRRRRPGGIRAALTSSVLWLYAAIAVLPLLVMVANSLRTNQELATEPLGLPVRPDFTSYQRAWIEASFSTYFFNSVMVTTISVVLATMVSLLAAYALARSQTRLMGVIEAVFASGLMMPVFLMIVPIFYLFDALNLVSSRLGLILIYSALSIPFSVFVLTTFFRQLPGELEEAARLDGAGPLRMFWSVMMPLVRPAIATVVVFRFVPIWNDFFYPLILIRNRENYTIPVGLTTFFGEYQTNWSTLFAGLVIATVPLIVLFLIATKQIISGLTSGMGK</sequence>
<dbReference type="InterPro" id="IPR000515">
    <property type="entry name" value="MetI-like"/>
</dbReference>
<dbReference type="AlphaFoldDB" id="A0A3N2BF38"/>
<feature type="transmembrane region" description="Helical" evidence="7">
    <location>
        <begin position="176"/>
        <end position="196"/>
    </location>
</feature>
<feature type="transmembrane region" description="Helical" evidence="7">
    <location>
        <begin position="143"/>
        <end position="164"/>
    </location>
</feature>
<keyword evidence="2 7" id="KW-0813">Transport</keyword>
<evidence type="ECO:0000256" key="5">
    <source>
        <dbReference type="ARBA" id="ARBA00022989"/>
    </source>
</evidence>
<evidence type="ECO:0000256" key="6">
    <source>
        <dbReference type="ARBA" id="ARBA00023136"/>
    </source>
</evidence>
<comment type="caution">
    <text evidence="9">The sequence shown here is derived from an EMBL/GenBank/DDBJ whole genome shotgun (WGS) entry which is preliminary data.</text>
</comment>
<organism evidence="9 10">
    <name type="scientific">Bogoriella caseilytica</name>
    <dbReference type="NCBI Taxonomy" id="56055"/>
    <lineage>
        <taxon>Bacteria</taxon>
        <taxon>Bacillati</taxon>
        <taxon>Actinomycetota</taxon>
        <taxon>Actinomycetes</taxon>
        <taxon>Micrococcales</taxon>
        <taxon>Bogoriellaceae</taxon>
        <taxon>Bogoriella</taxon>
    </lineage>
</organism>
<evidence type="ECO:0000313" key="9">
    <source>
        <dbReference type="EMBL" id="ROR73876.1"/>
    </source>
</evidence>
<accession>A0A3N2BF38</accession>
<dbReference type="GO" id="GO:0005886">
    <property type="term" value="C:plasma membrane"/>
    <property type="evidence" value="ECO:0007669"/>
    <property type="project" value="UniProtKB-SubCell"/>
</dbReference>
<evidence type="ECO:0000313" key="10">
    <source>
        <dbReference type="Proteomes" id="UP000280668"/>
    </source>
</evidence>
<comment type="similarity">
    <text evidence="7">Belongs to the binding-protein-dependent transport system permease family.</text>
</comment>
<evidence type="ECO:0000256" key="2">
    <source>
        <dbReference type="ARBA" id="ARBA00022448"/>
    </source>
</evidence>
<evidence type="ECO:0000259" key="8">
    <source>
        <dbReference type="PROSITE" id="PS50928"/>
    </source>
</evidence>
<dbReference type="PANTHER" id="PTHR43744">
    <property type="entry name" value="ABC TRANSPORTER PERMEASE PROTEIN MG189-RELATED-RELATED"/>
    <property type="match status" value="1"/>
</dbReference>
<comment type="subcellular location">
    <subcellularLocation>
        <location evidence="1 7">Cell membrane</location>
        <topology evidence="1 7">Multi-pass membrane protein</topology>
    </subcellularLocation>
</comment>
<dbReference type="Proteomes" id="UP000280668">
    <property type="component" value="Unassembled WGS sequence"/>
</dbReference>
<keyword evidence="6 7" id="KW-0472">Membrane</keyword>
<dbReference type="RefSeq" id="WP_123304243.1">
    <property type="nucleotide sequence ID" value="NZ_RKHK01000001.1"/>
</dbReference>
<evidence type="ECO:0000256" key="4">
    <source>
        <dbReference type="ARBA" id="ARBA00022692"/>
    </source>
</evidence>
<dbReference type="PANTHER" id="PTHR43744:SF12">
    <property type="entry name" value="ABC TRANSPORTER PERMEASE PROTEIN MG189-RELATED"/>
    <property type="match status" value="1"/>
</dbReference>
<dbReference type="SUPFAM" id="SSF161098">
    <property type="entry name" value="MetI-like"/>
    <property type="match status" value="1"/>
</dbReference>
<dbReference type="InterPro" id="IPR035906">
    <property type="entry name" value="MetI-like_sf"/>
</dbReference>
<evidence type="ECO:0000256" key="1">
    <source>
        <dbReference type="ARBA" id="ARBA00004651"/>
    </source>
</evidence>
<evidence type="ECO:0000256" key="7">
    <source>
        <dbReference type="RuleBase" id="RU363032"/>
    </source>
</evidence>
<feature type="transmembrane region" description="Helical" evidence="7">
    <location>
        <begin position="275"/>
        <end position="296"/>
    </location>
</feature>
<dbReference type="OrthoDB" id="3521657at2"/>
<protein>
    <submittedName>
        <fullName evidence="9">Carbohydrate ABC transporter membrane protein 2 (CUT1 family)</fullName>
    </submittedName>
</protein>
<evidence type="ECO:0000256" key="3">
    <source>
        <dbReference type="ARBA" id="ARBA00022475"/>
    </source>
</evidence>